<evidence type="ECO:0000256" key="1">
    <source>
        <dbReference type="SAM" id="SignalP"/>
    </source>
</evidence>
<keyword evidence="1" id="KW-0732">Signal</keyword>
<evidence type="ECO:0000313" key="3">
    <source>
        <dbReference type="Proteomes" id="UP000216173"/>
    </source>
</evidence>
<feature type="signal peptide" evidence="1">
    <location>
        <begin position="1"/>
        <end position="18"/>
    </location>
</feature>
<protein>
    <recommendedName>
        <fullName evidence="4">Lipoprotein</fullName>
    </recommendedName>
</protein>
<evidence type="ECO:0008006" key="4">
    <source>
        <dbReference type="Google" id="ProtNLM"/>
    </source>
</evidence>
<accession>A0A271VY72</accession>
<dbReference type="PROSITE" id="PS51257">
    <property type="entry name" value="PROKAR_LIPOPROTEIN"/>
    <property type="match status" value="1"/>
</dbReference>
<comment type="caution">
    <text evidence="2">The sequence shown here is derived from an EMBL/GenBank/DDBJ whole genome shotgun (WGS) entry which is preliminary data.</text>
</comment>
<sequence>MKRLIILLCVFFSFGCNAKAIPDKDELIFFARSYSDFESGSVVVYVPVNKPCVNVISSGNNYEFCDLQKNINGVNANLDKGAESGIWVVGLKLDISMVEFTYRTPYFDEVCTIDLLNDNKLQCGNGK</sequence>
<feature type="chain" id="PRO_5012379834" description="Lipoprotein" evidence="1">
    <location>
        <begin position="19"/>
        <end position="127"/>
    </location>
</feature>
<reference evidence="3" key="1">
    <citation type="submission" date="2017-07" db="EMBL/GenBank/DDBJ databases">
        <authorList>
            <person name="Boucher Y."/>
            <person name="Orata F.D."/>
        </authorList>
    </citation>
    <scope>NUCLEOTIDE SEQUENCE [LARGE SCALE GENOMIC DNA]</scope>
    <source>
        <strain evidence="3">OYP9E10</strain>
    </source>
</reference>
<dbReference type="EMBL" id="NMSH01000001">
    <property type="protein sequence ID" value="PAR23102.1"/>
    <property type="molecule type" value="Genomic_DNA"/>
</dbReference>
<dbReference type="AlphaFoldDB" id="A0A271VY72"/>
<dbReference type="Proteomes" id="UP000216173">
    <property type="component" value="Unassembled WGS sequence"/>
</dbReference>
<gene>
    <name evidence="2" type="ORF">CGU03_01060</name>
</gene>
<evidence type="ECO:0000313" key="2">
    <source>
        <dbReference type="EMBL" id="PAR23102.1"/>
    </source>
</evidence>
<organism evidence="2 3">
    <name type="scientific">Vibrio metoecus</name>
    <dbReference type="NCBI Taxonomy" id="1481663"/>
    <lineage>
        <taxon>Bacteria</taxon>
        <taxon>Pseudomonadati</taxon>
        <taxon>Pseudomonadota</taxon>
        <taxon>Gammaproteobacteria</taxon>
        <taxon>Vibrionales</taxon>
        <taxon>Vibrionaceae</taxon>
        <taxon>Vibrio</taxon>
    </lineage>
</organism>
<proteinExistence type="predicted"/>
<name>A0A271VY72_VIBMT</name>